<protein>
    <submittedName>
        <fullName evidence="3">Purine and uridine phosphorylase</fullName>
    </submittedName>
</protein>
<evidence type="ECO:0000313" key="4">
    <source>
        <dbReference type="Proteomes" id="UP000275078"/>
    </source>
</evidence>
<gene>
    <name evidence="3" type="ORF">BJ508DRAFT_81532</name>
</gene>
<dbReference type="PANTHER" id="PTHR46082:SF11">
    <property type="entry name" value="AAA+ ATPASE DOMAIN-CONTAINING PROTEIN-RELATED"/>
    <property type="match status" value="1"/>
</dbReference>
<keyword evidence="4" id="KW-1185">Reference proteome</keyword>
<keyword evidence="1" id="KW-0677">Repeat</keyword>
<evidence type="ECO:0000313" key="3">
    <source>
        <dbReference type="EMBL" id="RPA82923.1"/>
    </source>
</evidence>
<dbReference type="Gene3D" id="3.40.50.300">
    <property type="entry name" value="P-loop containing nucleotide triphosphate hydrolases"/>
    <property type="match status" value="1"/>
</dbReference>
<dbReference type="SUPFAM" id="SSF52540">
    <property type="entry name" value="P-loop containing nucleoside triphosphate hydrolases"/>
    <property type="match status" value="1"/>
</dbReference>
<sequence>MAVCPSSASYTIGWICPLEIEQHAALLMLDEQYGDPGDLTGSDSGFFYDFGKVGNHYVVLGTLPGDRPGGQTIETMATDMARRFPNLKLTLLVGIGGGAPSAKADIRLGDVVVGMPGFETGGSSTSGVWQHDYGALVDDPNNPRVFRQTKGCAMKPPPEVLRRAVERLYRDSTGQGKFGCHQLEDFVEKAIRRNEDLSINDQRKLRFASQFYRPVNDEDWLFANDVLHPGMEKSGVFGNPTQSSISAAAGKLPCEYHCLGKRPDPFHPLHHTRQPRGHMEKVKLHVGLIASGNQVVKNGNLRDVLANDNALPIACFEMEAGPLAGSRFDCLVIRGISDYSDSHKNDNWQRYAAATASAFAKKVLNLLPAQGLIDLQPQNIRYKDASGEIPKFIAYKRQFKKWIKDEPCGSSETTFDKSLERARSRRSKYDAASDDIVSGRWLLESDQFKRWMVAPSEGDRGVHISDSVLGIVGFPGCGKTVLSAIVVDHLNRSLPVKPLWYFFTSQNSSGSSHSSSAGAPTVQNMIRALIYQMLQRNKDAAEKMMEKRCMGDLQALGSTVSFDHLLQLFRDLLYAVKNTWIVIDGLHECCDEDDGIQTGNLTGWIRWLHMLNQESDGKVNIRILFTLRNLPSLLSRLQWVPKECSIIITNEHEGSRGDIQRYVETAVGSSALLQNRWKNATAQLQIIKRKVIAIADGMFLMASTLLCYVEKVVLNPVKLDNINRILQIEGPQGAITTMYTEMLDAIQEDYVEYAIRILQFVLHSDKPLDVFEAAETLIVHPDSASARVDTNHKFADAEEVLHLMDAFIFVSDPRPAINYYRGKTLHFGRPKRYLYIAHSSVREYFQSVELPDHKRHQTFRESLMRIPAMYSNARVCLEYLSGVFAPLASVLMVGNYHSVETFVGPKWFALTGFALCNWYHLAPENAFEHMENLPQSMSDLEQALLLKFKASVIRFFWNREAVRRLLIKCEMDREGKGVSRNLQGAGPIECADYNLVNKEDKQFLFVIPTIWYSSTLPGLAGSQAFKLMLGLEPVFEEVTFNTRSSGFHMSDAHCVQLWNDLGIPQFSHEYRLAQQFVTAYINGIADINGYPLDGILHFQDTDEAYISEASHALRVAVWSGNEDLTRIVRGTIVHYWGTSGYTKAVNATRGSKKR</sequence>
<dbReference type="AlphaFoldDB" id="A0A3N4IA08"/>
<reference evidence="3 4" key="1">
    <citation type="journal article" date="2018" name="Nat. Ecol. Evol.">
        <title>Pezizomycetes genomes reveal the molecular basis of ectomycorrhizal truffle lifestyle.</title>
        <authorList>
            <person name="Murat C."/>
            <person name="Payen T."/>
            <person name="Noel B."/>
            <person name="Kuo A."/>
            <person name="Morin E."/>
            <person name="Chen J."/>
            <person name="Kohler A."/>
            <person name="Krizsan K."/>
            <person name="Balestrini R."/>
            <person name="Da Silva C."/>
            <person name="Montanini B."/>
            <person name="Hainaut M."/>
            <person name="Levati E."/>
            <person name="Barry K.W."/>
            <person name="Belfiori B."/>
            <person name="Cichocki N."/>
            <person name="Clum A."/>
            <person name="Dockter R.B."/>
            <person name="Fauchery L."/>
            <person name="Guy J."/>
            <person name="Iotti M."/>
            <person name="Le Tacon F."/>
            <person name="Lindquist E.A."/>
            <person name="Lipzen A."/>
            <person name="Malagnac F."/>
            <person name="Mello A."/>
            <person name="Molinier V."/>
            <person name="Miyauchi S."/>
            <person name="Poulain J."/>
            <person name="Riccioni C."/>
            <person name="Rubini A."/>
            <person name="Sitrit Y."/>
            <person name="Splivallo R."/>
            <person name="Traeger S."/>
            <person name="Wang M."/>
            <person name="Zifcakova L."/>
            <person name="Wipf D."/>
            <person name="Zambonelli A."/>
            <person name="Paolocci F."/>
            <person name="Nowrousian M."/>
            <person name="Ottonello S."/>
            <person name="Baldrian P."/>
            <person name="Spatafora J.W."/>
            <person name="Henrissat B."/>
            <person name="Nagy L.G."/>
            <person name="Aury J.M."/>
            <person name="Wincker P."/>
            <person name="Grigoriev I.V."/>
            <person name="Bonfante P."/>
            <person name="Martin F.M."/>
        </authorList>
    </citation>
    <scope>NUCLEOTIDE SEQUENCE [LARGE SCALE GENOMIC DNA]</scope>
    <source>
        <strain evidence="3 4">RN42</strain>
    </source>
</reference>
<dbReference type="InterPro" id="IPR056884">
    <property type="entry name" value="NPHP3-like_N"/>
</dbReference>
<accession>A0A3N4IA08</accession>
<evidence type="ECO:0000259" key="2">
    <source>
        <dbReference type="Pfam" id="PF24883"/>
    </source>
</evidence>
<dbReference type="SUPFAM" id="SSF53167">
    <property type="entry name" value="Purine and uridine phosphorylases"/>
    <property type="match status" value="1"/>
</dbReference>
<organism evidence="3 4">
    <name type="scientific">Ascobolus immersus RN42</name>
    <dbReference type="NCBI Taxonomy" id="1160509"/>
    <lineage>
        <taxon>Eukaryota</taxon>
        <taxon>Fungi</taxon>
        <taxon>Dikarya</taxon>
        <taxon>Ascomycota</taxon>
        <taxon>Pezizomycotina</taxon>
        <taxon>Pezizomycetes</taxon>
        <taxon>Pezizales</taxon>
        <taxon>Ascobolaceae</taxon>
        <taxon>Ascobolus</taxon>
    </lineage>
</organism>
<evidence type="ECO:0000256" key="1">
    <source>
        <dbReference type="ARBA" id="ARBA00022737"/>
    </source>
</evidence>
<dbReference type="InterPro" id="IPR035994">
    <property type="entry name" value="Nucleoside_phosphorylase_sf"/>
</dbReference>
<dbReference type="GO" id="GO:0009116">
    <property type="term" value="P:nucleoside metabolic process"/>
    <property type="evidence" value="ECO:0007669"/>
    <property type="project" value="InterPro"/>
</dbReference>
<dbReference type="Proteomes" id="UP000275078">
    <property type="component" value="Unassembled WGS sequence"/>
</dbReference>
<dbReference type="PANTHER" id="PTHR46082">
    <property type="entry name" value="ATP/GTP-BINDING PROTEIN-RELATED"/>
    <property type="match status" value="1"/>
</dbReference>
<dbReference type="GO" id="GO:0003824">
    <property type="term" value="F:catalytic activity"/>
    <property type="evidence" value="ECO:0007669"/>
    <property type="project" value="InterPro"/>
</dbReference>
<dbReference type="Pfam" id="PF24883">
    <property type="entry name" value="NPHP3_N"/>
    <property type="match status" value="1"/>
</dbReference>
<dbReference type="EMBL" id="ML119668">
    <property type="protein sequence ID" value="RPA82923.1"/>
    <property type="molecule type" value="Genomic_DNA"/>
</dbReference>
<dbReference type="OrthoDB" id="1577640at2759"/>
<dbReference type="STRING" id="1160509.A0A3N4IA08"/>
<feature type="domain" description="Nephrocystin 3-like N-terminal" evidence="2">
    <location>
        <begin position="438"/>
        <end position="626"/>
    </location>
</feature>
<dbReference type="InterPro" id="IPR027417">
    <property type="entry name" value="P-loop_NTPase"/>
</dbReference>
<name>A0A3N4IA08_ASCIM</name>
<dbReference type="InterPro" id="IPR053137">
    <property type="entry name" value="NLR-like"/>
</dbReference>
<proteinExistence type="predicted"/>
<dbReference type="Gene3D" id="3.40.50.1580">
    <property type="entry name" value="Nucleoside phosphorylase domain"/>
    <property type="match status" value="1"/>
</dbReference>